<dbReference type="OrthoDB" id="5377392at2759"/>
<evidence type="ECO:0000256" key="2">
    <source>
        <dbReference type="ARBA" id="ARBA00001946"/>
    </source>
</evidence>
<name>A0A2K3QMZ6_9HYPO</name>
<keyword evidence="7" id="KW-0799">Topoisomerase</keyword>
<dbReference type="InterPro" id="IPR036388">
    <property type="entry name" value="WH-like_DNA-bd_sf"/>
</dbReference>
<accession>A0A2K3QMZ6</accession>
<gene>
    <name evidence="14" type="ORF">TCAP_01164</name>
</gene>
<evidence type="ECO:0000256" key="5">
    <source>
        <dbReference type="ARBA" id="ARBA00022723"/>
    </source>
</evidence>
<comment type="similarity">
    <text evidence="3">Belongs to the TOP6A family.</text>
</comment>
<reference evidence="14 15" key="1">
    <citation type="submission" date="2017-08" db="EMBL/GenBank/DDBJ databases">
        <title>Harnessing the power of phylogenomics to disentangle the directionality and signatures of interkingdom host jumping in the parasitic fungal genus Tolypocladium.</title>
        <authorList>
            <person name="Quandt C.A."/>
            <person name="Patterson W."/>
            <person name="Spatafora J.W."/>
        </authorList>
    </citation>
    <scope>NUCLEOTIDE SEQUENCE [LARGE SCALE GENOMIC DNA]</scope>
    <source>
        <strain evidence="14 15">CBS 113982</strain>
    </source>
</reference>
<evidence type="ECO:0000259" key="12">
    <source>
        <dbReference type="Pfam" id="PF04406"/>
    </source>
</evidence>
<dbReference type="InterPro" id="IPR013049">
    <property type="entry name" value="Spo11/TopoVI_A_N"/>
</dbReference>
<dbReference type="GO" id="GO:0042138">
    <property type="term" value="P:meiotic DNA double-strand break formation"/>
    <property type="evidence" value="ECO:0007669"/>
    <property type="project" value="TreeGrafter"/>
</dbReference>
<feature type="repeat" description="ANK" evidence="10">
    <location>
        <begin position="430"/>
        <end position="452"/>
    </location>
</feature>
<evidence type="ECO:0000256" key="9">
    <source>
        <dbReference type="ARBA" id="ARBA00023235"/>
    </source>
</evidence>
<feature type="region of interest" description="Disordered" evidence="11">
    <location>
        <begin position="1"/>
        <end position="39"/>
    </location>
</feature>
<dbReference type="InterPro" id="IPR002110">
    <property type="entry name" value="Ankyrin_rpt"/>
</dbReference>
<dbReference type="AlphaFoldDB" id="A0A2K3QMZ6"/>
<dbReference type="Pfam" id="PF21180">
    <property type="entry name" value="TOP6A-Spo11_Toprim"/>
    <property type="match status" value="1"/>
</dbReference>
<dbReference type="GO" id="GO:0046872">
    <property type="term" value="F:metal ion binding"/>
    <property type="evidence" value="ECO:0007669"/>
    <property type="project" value="UniProtKB-KW"/>
</dbReference>
<sequence length="568" mass="61997">MDSNRQQSVAPAHTRRPRLRPRSERDGWDGPPGSPSTATGALITCMESLLESILDRLSQGKEIGIGWKSRRSLRSRDGESRRQEVRFPGRSLPEGQKFARILLILQLSHDALVSGTILTKRNIFYQHQDLFGRQRVVDELVDDLAMTLGVASAKGLVHGPLTVRLHDGTAMDASLGDTAVFRTLSSSRFWRTSTVGPGLIITAKGYPDLTTRSFLHLIHEQRSEMPIFVLTDFDPDGLNIFRCYRFGSDALAHESTAYNPGVRWLGVQARHVHDLDAASKNAPPPTAGPSSDSQPSASSRASIASTSCRDPICHLTSRDRKVAKGALEKASVRYSDDAEMVWLRRELQVMLLMGIKAEIQWLDDAGNITECDEPASLHAMAPQLTEDEIDDVIYFARAGEDADLTETLAALAEREKAPPAQILLAARDEAKSTALHMAAGNGHLETVRKLLDSFGGRPEEEKQAFIDEPNEHGNTGLHWAALGGHLDTVKLLLEHGASPALANEANYVPLDLAFSNDKPEVAQYFLSFSGGLESDKQESGLNSAAESIELVDGEEGKDEAWAASQSSA</sequence>
<evidence type="ECO:0000259" key="13">
    <source>
        <dbReference type="Pfam" id="PF21180"/>
    </source>
</evidence>
<feature type="region of interest" description="Disordered" evidence="11">
    <location>
        <begin position="533"/>
        <end position="568"/>
    </location>
</feature>
<dbReference type="PANTHER" id="PTHR10848:SF0">
    <property type="entry name" value="MEIOTIC RECOMBINATION PROTEIN SPO11"/>
    <property type="match status" value="1"/>
</dbReference>
<dbReference type="GO" id="GO:0000706">
    <property type="term" value="P:meiotic DNA double-strand break processing"/>
    <property type="evidence" value="ECO:0007669"/>
    <property type="project" value="TreeGrafter"/>
</dbReference>
<evidence type="ECO:0000256" key="3">
    <source>
        <dbReference type="ARBA" id="ARBA00006559"/>
    </source>
</evidence>
<feature type="domain" description="Topoisomerase 6 subunit A/Spo11 TOPRIM" evidence="13">
    <location>
        <begin position="178"/>
        <end position="364"/>
    </location>
</feature>
<dbReference type="Pfam" id="PF12796">
    <property type="entry name" value="Ank_2"/>
    <property type="match status" value="1"/>
</dbReference>
<dbReference type="PRINTS" id="PR01415">
    <property type="entry name" value="ANKYRIN"/>
</dbReference>
<evidence type="ECO:0000256" key="6">
    <source>
        <dbReference type="ARBA" id="ARBA00022842"/>
    </source>
</evidence>
<evidence type="ECO:0000313" key="14">
    <source>
        <dbReference type="EMBL" id="PNY28905.1"/>
    </source>
</evidence>
<evidence type="ECO:0000256" key="1">
    <source>
        <dbReference type="ARBA" id="ARBA00000185"/>
    </source>
</evidence>
<dbReference type="STRING" id="45235.A0A2K3QMZ6"/>
<keyword evidence="8" id="KW-0238">DNA-binding</keyword>
<dbReference type="InterPro" id="IPR036078">
    <property type="entry name" value="Spo11/TopoVI_A_sf"/>
</dbReference>
<feature type="region of interest" description="Disordered" evidence="11">
    <location>
        <begin position="277"/>
        <end position="305"/>
    </location>
</feature>
<evidence type="ECO:0000256" key="4">
    <source>
        <dbReference type="ARBA" id="ARBA00012895"/>
    </source>
</evidence>
<dbReference type="PROSITE" id="PS50297">
    <property type="entry name" value="ANK_REP_REGION"/>
    <property type="match status" value="2"/>
</dbReference>
<comment type="cofactor">
    <cofactor evidence="2">
        <name>Mg(2+)</name>
        <dbReference type="ChEBI" id="CHEBI:18420"/>
    </cofactor>
</comment>
<dbReference type="SUPFAM" id="SSF56726">
    <property type="entry name" value="DNA topoisomerase IV, alpha subunit"/>
    <property type="match status" value="1"/>
</dbReference>
<dbReference type="InterPro" id="IPR002815">
    <property type="entry name" value="Spo11/TopoVI_A"/>
</dbReference>
<dbReference type="PANTHER" id="PTHR10848">
    <property type="entry name" value="MEIOTIC RECOMBINATION PROTEIN SPO11"/>
    <property type="match status" value="1"/>
</dbReference>
<proteinExistence type="inferred from homology"/>
<feature type="domain" description="Spo11/DNA topoisomerase VI subunit A N-terminal" evidence="12">
    <location>
        <begin position="96"/>
        <end position="150"/>
    </location>
</feature>
<dbReference type="GO" id="GO:0005524">
    <property type="term" value="F:ATP binding"/>
    <property type="evidence" value="ECO:0007669"/>
    <property type="project" value="InterPro"/>
</dbReference>
<dbReference type="Proteomes" id="UP000236621">
    <property type="component" value="Unassembled WGS sequence"/>
</dbReference>
<dbReference type="Gene3D" id="1.10.10.10">
    <property type="entry name" value="Winged helix-like DNA-binding domain superfamily/Winged helix DNA-binding domain"/>
    <property type="match status" value="1"/>
</dbReference>
<dbReference type="PROSITE" id="PS50088">
    <property type="entry name" value="ANK_REPEAT"/>
    <property type="match status" value="2"/>
</dbReference>
<evidence type="ECO:0000256" key="11">
    <source>
        <dbReference type="SAM" id="MobiDB-lite"/>
    </source>
</evidence>
<organism evidence="14 15">
    <name type="scientific">Tolypocladium capitatum</name>
    <dbReference type="NCBI Taxonomy" id="45235"/>
    <lineage>
        <taxon>Eukaryota</taxon>
        <taxon>Fungi</taxon>
        <taxon>Dikarya</taxon>
        <taxon>Ascomycota</taxon>
        <taxon>Pezizomycotina</taxon>
        <taxon>Sordariomycetes</taxon>
        <taxon>Hypocreomycetidae</taxon>
        <taxon>Hypocreales</taxon>
        <taxon>Ophiocordycipitaceae</taxon>
        <taxon>Tolypocladium</taxon>
    </lineage>
</organism>
<evidence type="ECO:0000256" key="8">
    <source>
        <dbReference type="ARBA" id="ARBA00023125"/>
    </source>
</evidence>
<protein>
    <recommendedName>
        <fullName evidence="4">DNA topoisomerase (ATP-hydrolyzing)</fullName>
        <ecNumber evidence="4">5.6.2.2</ecNumber>
    </recommendedName>
</protein>
<evidence type="ECO:0000256" key="7">
    <source>
        <dbReference type="ARBA" id="ARBA00023029"/>
    </source>
</evidence>
<dbReference type="CDD" id="cd00223">
    <property type="entry name" value="TOPRIM_TopoIIB_SPO"/>
    <property type="match status" value="1"/>
</dbReference>
<dbReference type="SUPFAM" id="SSF48403">
    <property type="entry name" value="Ankyrin repeat"/>
    <property type="match status" value="1"/>
</dbReference>
<feature type="repeat" description="ANK" evidence="10">
    <location>
        <begin position="472"/>
        <end position="504"/>
    </location>
</feature>
<evidence type="ECO:0000256" key="10">
    <source>
        <dbReference type="PROSITE-ProRule" id="PRU00023"/>
    </source>
</evidence>
<comment type="caution">
    <text evidence="14">The sequence shown here is derived from an EMBL/GenBank/DDBJ whole genome shotgun (WGS) entry which is preliminary data.</text>
</comment>
<dbReference type="Gene3D" id="1.25.40.20">
    <property type="entry name" value="Ankyrin repeat-containing domain"/>
    <property type="match status" value="1"/>
</dbReference>
<dbReference type="GO" id="GO:0003918">
    <property type="term" value="F:DNA topoisomerase type II (double strand cut, ATP-hydrolyzing) activity"/>
    <property type="evidence" value="ECO:0007669"/>
    <property type="project" value="UniProtKB-EC"/>
</dbReference>
<keyword evidence="10" id="KW-0040">ANK repeat</keyword>
<comment type="catalytic activity">
    <reaction evidence="1">
        <text>ATP-dependent breakage, passage and rejoining of double-stranded DNA.</text>
        <dbReference type="EC" id="5.6.2.2"/>
    </reaction>
</comment>
<dbReference type="InterPro" id="IPR036770">
    <property type="entry name" value="Ankyrin_rpt-contain_sf"/>
</dbReference>
<feature type="compositionally biased region" description="Low complexity" evidence="11">
    <location>
        <begin position="290"/>
        <end position="305"/>
    </location>
</feature>
<dbReference type="Gene3D" id="3.40.1360.10">
    <property type="match status" value="1"/>
</dbReference>
<dbReference type="EC" id="5.6.2.2" evidence="4"/>
<keyword evidence="6" id="KW-0460">Magnesium</keyword>
<dbReference type="Pfam" id="PF04406">
    <property type="entry name" value="TP6A_N"/>
    <property type="match status" value="1"/>
</dbReference>
<dbReference type="GO" id="GO:0000228">
    <property type="term" value="C:nuclear chromosome"/>
    <property type="evidence" value="ECO:0007669"/>
    <property type="project" value="TreeGrafter"/>
</dbReference>
<dbReference type="GO" id="GO:0007131">
    <property type="term" value="P:reciprocal meiotic recombination"/>
    <property type="evidence" value="ECO:0007669"/>
    <property type="project" value="TreeGrafter"/>
</dbReference>
<dbReference type="EMBL" id="NRSZ01000191">
    <property type="protein sequence ID" value="PNY28905.1"/>
    <property type="molecule type" value="Genomic_DNA"/>
</dbReference>
<keyword evidence="5" id="KW-0479">Metal-binding</keyword>
<dbReference type="SMART" id="SM00248">
    <property type="entry name" value="ANK"/>
    <property type="match status" value="3"/>
</dbReference>
<evidence type="ECO:0000313" key="15">
    <source>
        <dbReference type="Proteomes" id="UP000236621"/>
    </source>
</evidence>
<keyword evidence="9" id="KW-0413">Isomerase</keyword>
<dbReference type="InterPro" id="IPR034136">
    <property type="entry name" value="TOPRIM_Topo6A/Spo11"/>
</dbReference>
<dbReference type="GO" id="GO:0003677">
    <property type="term" value="F:DNA binding"/>
    <property type="evidence" value="ECO:0007669"/>
    <property type="project" value="UniProtKB-KW"/>
</dbReference>
<keyword evidence="15" id="KW-1185">Reference proteome</keyword>